<dbReference type="AlphaFoldDB" id="A0A0D2I779"/>
<evidence type="ECO:0000313" key="2">
    <source>
        <dbReference type="Proteomes" id="UP000053617"/>
    </source>
</evidence>
<reference evidence="1 2" key="1">
    <citation type="submission" date="2015-01" db="EMBL/GenBank/DDBJ databases">
        <title>The Genome Sequence of Rhinocladiella mackenzie CBS 650.93.</title>
        <authorList>
            <consortium name="The Broad Institute Genomics Platform"/>
            <person name="Cuomo C."/>
            <person name="de Hoog S."/>
            <person name="Gorbushina A."/>
            <person name="Stielow B."/>
            <person name="Teixiera M."/>
            <person name="Abouelleil A."/>
            <person name="Chapman S.B."/>
            <person name="Priest M."/>
            <person name="Young S.K."/>
            <person name="Wortman J."/>
            <person name="Nusbaum C."/>
            <person name="Birren B."/>
        </authorList>
    </citation>
    <scope>NUCLEOTIDE SEQUENCE [LARGE SCALE GENOMIC DNA]</scope>
    <source>
        <strain evidence="1 2">CBS 650.93</strain>
    </source>
</reference>
<dbReference type="EMBL" id="KN847481">
    <property type="protein sequence ID" value="KIX01684.1"/>
    <property type="molecule type" value="Genomic_DNA"/>
</dbReference>
<dbReference type="Proteomes" id="UP000053617">
    <property type="component" value="Unassembled WGS sequence"/>
</dbReference>
<name>A0A0D2I779_9EURO</name>
<accession>A0A0D2I779</accession>
<organism evidence="1 2">
    <name type="scientific">Rhinocladiella mackenziei CBS 650.93</name>
    <dbReference type="NCBI Taxonomy" id="1442369"/>
    <lineage>
        <taxon>Eukaryota</taxon>
        <taxon>Fungi</taxon>
        <taxon>Dikarya</taxon>
        <taxon>Ascomycota</taxon>
        <taxon>Pezizomycotina</taxon>
        <taxon>Eurotiomycetes</taxon>
        <taxon>Chaetothyriomycetidae</taxon>
        <taxon>Chaetothyriales</taxon>
        <taxon>Herpotrichiellaceae</taxon>
        <taxon>Rhinocladiella</taxon>
    </lineage>
</organism>
<dbReference type="GeneID" id="25297481"/>
<keyword evidence="2" id="KW-1185">Reference proteome</keyword>
<protein>
    <submittedName>
        <fullName evidence="1">Rhinocladiella mackenziei CBS 650.93 unplaced genomic scaffold supercont1.7, whole genome shotgun sequence</fullName>
    </submittedName>
</protein>
<proteinExistence type="predicted"/>
<sequence>MGGLDFENTSTVSSSIILGRLDFGSASATTSVFKMGTLDFRSASSTSSHIICDLGKLESAGRIVKLGKPHLVKIFQRPTYYYNPSDDHDGNNINAKPHYLVHHNHNHNLFICPSSPLVVSYCNTYFNI</sequence>
<dbReference type="VEuPathDB" id="FungiDB:Z518_09410"/>
<dbReference type="RefSeq" id="XP_013268820.1">
    <property type="nucleotide sequence ID" value="XM_013413366.1"/>
</dbReference>
<evidence type="ECO:0000313" key="1">
    <source>
        <dbReference type="EMBL" id="KIX01684.1"/>
    </source>
</evidence>
<gene>
    <name evidence="1" type="ORF">Z518_09410</name>
</gene>
<dbReference type="HOGENOM" id="CLU_1960802_0_0_1"/>